<accession>A0A160TAU5</accession>
<dbReference type="EMBL" id="LN890656">
    <property type="protein sequence ID" value="CUS06240.1"/>
    <property type="molecule type" value="Genomic_DNA"/>
</dbReference>
<dbReference type="RefSeq" id="WP_095045542.1">
    <property type="nucleotide sequence ID" value="NZ_LN890656.1"/>
</dbReference>
<proteinExistence type="predicted"/>
<gene>
    <name evidence="1" type="ORF">CFX0092_B0706</name>
</gene>
<name>A0A160TAU5_9CHLR</name>
<dbReference type="KEGG" id="pbf:CFX0092_B0706"/>
<protein>
    <submittedName>
        <fullName evidence="1">Uncharacterized protein</fullName>
    </submittedName>
</protein>
<dbReference type="Proteomes" id="UP000215027">
    <property type="component" value="Chromosome II"/>
</dbReference>
<evidence type="ECO:0000313" key="2">
    <source>
        <dbReference type="Proteomes" id="UP000215027"/>
    </source>
</evidence>
<reference evidence="1" key="1">
    <citation type="submission" date="2016-01" db="EMBL/GenBank/DDBJ databases">
        <authorList>
            <person name="Mcilroy J.S."/>
            <person name="Karst M S."/>
            <person name="Albertsen M."/>
        </authorList>
    </citation>
    <scope>NUCLEOTIDE SEQUENCE</scope>
    <source>
        <strain evidence="1">Cfx-K</strain>
    </source>
</reference>
<evidence type="ECO:0000313" key="1">
    <source>
        <dbReference type="EMBL" id="CUS06240.1"/>
    </source>
</evidence>
<dbReference type="AlphaFoldDB" id="A0A160TAU5"/>
<keyword evidence="2" id="KW-1185">Reference proteome</keyword>
<sequence>MLANKPKLVLQLILISAFLLVFAAGCEPDVLGLFVSMSDEGTTEDGVVYDENDILFLDEESDPAFWSTVFDGEAYGLNDEKHAIGAFSFNETIFYNPDAAVNEPGEMELYLSFQANRAWVPGISDRVQGQDIVHFYTPDGIEYNYDLIFDGSDVDLTNGTEKIDGFSFWPPEYYDLFVPDVDLPYDCSAGVIFISTRGSYRVSADHLPNGHLKGNGSDLLAFCATNLGWDTAGFWFRVFESSQAEIFPRSVITAVDVFALDPNWVNAGGPDGGNLDVDLYFFFAVRNAFTSNGGSGGPSQLFVGGVEDGNYGTVGPIIDFNDSDLPALNGTITAMSMLDFIGPDAP</sequence>
<dbReference type="PROSITE" id="PS51257">
    <property type="entry name" value="PROKAR_LIPOPROTEIN"/>
    <property type="match status" value="1"/>
</dbReference>
<organism evidence="1 2">
    <name type="scientific">Candidatus Promineifilum breve</name>
    <dbReference type="NCBI Taxonomy" id="1806508"/>
    <lineage>
        <taxon>Bacteria</taxon>
        <taxon>Bacillati</taxon>
        <taxon>Chloroflexota</taxon>
        <taxon>Ardenticatenia</taxon>
        <taxon>Candidatus Promineifilales</taxon>
        <taxon>Candidatus Promineifilaceae</taxon>
        <taxon>Candidatus Promineifilum</taxon>
    </lineage>
</organism>